<gene>
    <name evidence="5" type="ORF">HanXRQr2_Chr04g0175511</name>
</gene>
<dbReference type="PROSITE" id="PS51375">
    <property type="entry name" value="PPR"/>
    <property type="match status" value="6"/>
</dbReference>
<feature type="domain" description="PROP1-like PPR" evidence="4">
    <location>
        <begin position="363"/>
        <end position="509"/>
    </location>
</feature>
<feature type="repeat" description="PPR" evidence="3">
    <location>
        <begin position="491"/>
        <end position="525"/>
    </location>
</feature>
<evidence type="ECO:0000259" key="4">
    <source>
        <dbReference type="Pfam" id="PF17177"/>
    </source>
</evidence>
<dbReference type="Pfam" id="PF17177">
    <property type="entry name" value="PPR_long"/>
    <property type="match status" value="1"/>
</dbReference>
<dbReference type="InterPro" id="IPR033443">
    <property type="entry name" value="PROP1-like_PPR_dom"/>
</dbReference>
<evidence type="ECO:0000256" key="2">
    <source>
        <dbReference type="ARBA" id="ARBA00022737"/>
    </source>
</evidence>
<accession>A0A9K3NRZ7</accession>
<keyword evidence="6" id="KW-1185">Reference proteome</keyword>
<feature type="repeat" description="PPR" evidence="3">
    <location>
        <begin position="316"/>
        <end position="350"/>
    </location>
</feature>
<reference evidence="5" key="2">
    <citation type="submission" date="2020-06" db="EMBL/GenBank/DDBJ databases">
        <title>Helianthus annuus Genome sequencing and assembly Release 2.</title>
        <authorList>
            <person name="Gouzy J."/>
            <person name="Langlade N."/>
            <person name="Munos S."/>
        </authorList>
    </citation>
    <scope>NUCLEOTIDE SEQUENCE</scope>
    <source>
        <tissue evidence="5">Leaves</tissue>
    </source>
</reference>
<name>A0A9K3NRZ7_HELAN</name>
<dbReference type="OrthoDB" id="185373at2759"/>
<dbReference type="Pfam" id="PF13041">
    <property type="entry name" value="PPR_2"/>
    <property type="match status" value="1"/>
</dbReference>
<proteinExistence type="inferred from homology"/>
<feature type="repeat" description="PPR" evidence="3">
    <location>
        <begin position="351"/>
        <end position="385"/>
    </location>
</feature>
<feature type="repeat" description="PPR" evidence="3">
    <location>
        <begin position="421"/>
        <end position="455"/>
    </location>
</feature>
<evidence type="ECO:0000313" key="6">
    <source>
        <dbReference type="Proteomes" id="UP000215914"/>
    </source>
</evidence>
<dbReference type="Gene3D" id="1.25.40.10">
    <property type="entry name" value="Tetratricopeptide repeat domain"/>
    <property type="match status" value="3"/>
</dbReference>
<comment type="caution">
    <text evidence="5">The sequence shown here is derived from an EMBL/GenBank/DDBJ whole genome shotgun (WGS) entry which is preliminary data.</text>
</comment>
<dbReference type="AlphaFoldDB" id="A0A9K3NRZ7"/>
<dbReference type="Gramene" id="mRNA:HanXRQr2_Chr04g0175511">
    <property type="protein sequence ID" value="CDS:HanXRQr2_Chr04g0175511.1"/>
    <property type="gene ID" value="HanXRQr2_Chr04g0175511"/>
</dbReference>
<dbReference type="GO" id="GO:0005739">
    <property type="term" value="C:mitochondrion"/>
    <property type="evidence" value="ECO:0007669"/>
    <property type="project" value="EnsemblPlants"/>
</dbReference>
<dbReference type="Proteomes" id="UP000215914">
    <property type="component" value="Unassembled WGS sequence"/>
</dbReference>
<evidence type="ECO:0000256" key="1">
    <source>
        <dbReference type="ARBA" id="ARBA00007626"/>
    </source>
</evidence>
<feature type="repeat" description="PPR" evidence="3">
    <location>
        <begin position="386"/>
        <end position="420"/>
    </location>
</feature>
<dbReference type="Pfam" id="PF13812">
    <property type="entry name" value="PPR_3"/>
    <property type="match status" value="1"/>
</dbReference>
<dbReference type="InterPro" id="IPR011990">
    <property type="entry name" value="TPR-like_helical_dom_sf"/>
</dbReference>
<dbReference type="PANTHER" id="PTHR47936">
    <property type="entry name" value="PPR_LONG DOMAIN-CONTAINING PROTEIN"/>
    <property type="match status" value="1"/>
</dbReference>
<evidence type="ECO:0000313" key="5">
    <source>
        <dbReference type="EMBL" id="KAF5810937.1"/>
    </source>
</evidence>
<dbReference type="PANTHER" id="PTHR47936:SF1">
    <property type="entry name" value="PENTATRICOPEPTIDE REPEAT-CONTAINING PROTEIN GUN1, CHLOROPLASTIC"/>
    <property type="match status" value="1"/>
</dbReference>
<dbReference type="GO" id="GO:0003729">
    <property type="term" value="F:mRNA binding"/>
    <property type="evidence" value="ECO:0000318"/>
    <property type="project" value="GO_Central"/>
</dbReference>
<dbReference type="EMBL" id="MNCJ02000319">
    <property type="protein sequence ID" value="KAF5810937.1"/>
    <property type="molecule type" value="Genomic_DNA"/>
</dbReference>
<evidence type="ECO:0000256" key="3">
    <source>
        <dbReference type="PROSITE-ProRule" id="PRU00708"/>
    </source>
</evidence>
<dbReference type="NCBIfam" id="TIGR00756">
    <property type="entry name" value="PPR"/>
    <property type="match status" value="6"/>
</dbReference>
<comment type="similarity">
    <text evidence="1">Belongs to the PPR family. P subfamily.</text>
</comment>
<protein>
    <submittedName>
        <fullName evidence="5">Tetratricopeptide-like helical domain superfamily</fullName>
    </submittedName>
</protein>
<feature type="repeat" description="PPR" evidence="3">
    <location>
        <begin position="281"/>
        <end position="315"/>
    </location>
</feature>
<organism evidence="5 6">
    <name type="scientific">Helianthus annuus</name>
    <name type="common">Common sunflower</name>
    <dbReference type="NCBI Taxonomy" id="4232"/>
    <lineage>
        <taxon>Eukaryota</taxon>
        <taxon>Viridiplantae</taxon>
        <taxon>Streptophyta</taxon>
        <taxon>Embryophyta</taxon>
        <taxon>Tracheophyta</taxon>
        <taxon>Spermatophyta</taxon>
        <taxon>Magnoliopsida</taxon>
        <taxon>eudicotyledons</taxon>
        <taxon>Gunneridae</taxon>
        <taxon>Pentapetalae</taxon>
        <taxon>asterids</taxon>
        <taxon>campanulids</taxon>
        <taxon>Asterales</taxon>
        <taxon>Asteraceae</taxon>
        <taxon>Asteroideae</taxon>
        <taxon>Heliantheae alliance</taxon>
        <taxon>Heliantheae</taxon>
        <taxon>Helianthus</taxon>
    </lineage>
</organism>
<sequence length="565" mass="64476">MAIPTPKLLKINWCSSRSIASSDVYRVYDILYTSFCTMTECPKVDEVDDPVEVTESPDLPIWVRITENDSLVTKTPEDDFMLPSVSYWMENYKREEPKVYDKVTVGNKGESDTKKITKVLTKHFESVESVVRALNDCNIAPSESLVAQMLKRFDNNWKSAYGVFTWAESCLGSKFSPDMYDLLVDCLGKSKKFDLMRQVVKHMVQIGDDYVTVNTIAKVIRRLAKAGLHEAAIDEFRGIEQFGVKRDLLALNILVDALAKEKNVERANDVFVEFKDEIPPNSHTFNSLIHGWAKARDIGKIQATMEEMKKHGICPDVVSYTSLIEAYCSEKDFRKVDQVLEEMQQKGCPPNIITYTIIMHARGKSKEIDEALKVYEKIKSDNCVLDASFFSSLIHILSKAGRLKDAREVFDEMPDQGVKRDTHTFNTMITSVCEHTQEEDALKLLHEMEKCGVKPNFDTYAPLLKMCLKLKRMKVVSFLLNHMLDNNVSVGLGTYSLLVRGLCKNGKLKHACLFLEDAVMRGFVPYDTMFKLLETELEKEGMIEEKKRIQELKLIRPAEENMTPT</sequence>
<reference evidence="5" key="1">
    <citation type="journal article" date="2017" name="Nature">
        <title>The sunflower genome provides insights into oil metabolism, flowering and Asterid evolution.</title>
        <authorList>
            <person name="Badouin H."/>
            <person name="Gouzy J."/>
            <person name="Grassa C.J."/>
            <person name="Murat F."/>
            <person name="Staton S.E."/>
            <person name="Cottret L."/>
            <person name="Lelandais-Briere C."/>
            <person name="Owens G.L."/>
            <person name="Carrere S."/>
            <person name="Mayjonade B."/>
            <person name="Legrand L."/>
            <person name="Gill N."/>
            <person name="Kane N.C."/>
            <person name="Bowers J.E."/>
            <person name="Hubner S."/>
            <person name="Bellec A."/>
            <person name="Berard A."/>
            <person name="Berges H."/>
            <person name="Blanchet N."/>
            <person name="Boniface M.C."/>
            <person name="Brunel D."/>
            <person name="Catrice O."/>
            <person name="Chaidir N."/>
            <person name="Claudel C."/>
            <person name="Donnadieu C."/>
            <person name="Faraut T."/>
            <person name="Fievet G."/>
            <person name="Helmstetter N."/>
            <person name="King M."/>
            <person name="Knapp S.J."/>
            <person name="Lai Z."/>
            <person name="Le Paslier M.C."/>
            <person name="Lippi Y."/>
            <person name="Lorenzon L."/>
            <person name="Mandel J.R."/>
            <person name="Marage G."/>
            <person name="Marchand G."/>
            <person name="Marquand E."/>
            <person name="Bret-Mestries E."/>
            <person name="Morien E."/>
            <person name="Nambeesan S."/>
            <person name="Nguyen T."/>
            <person name="Pegot-Espagnet P."/>
            <person name="Pouilly N."/>
            <person name="Raftis F."/>
            <person name="Sallet E."/>
            <person name="Schiex T."/>
            <person name="Thomas J."/>
            <person name="Vandecasteele C."/>
            <person name="Vares D."/>
            <person name="Vear F."/>
            <person name="Vautrin S."/>
            <person name="Crespi M."/>
            <person name="Mangin B."/>
            <person name="Burke J.M."/>
            <person name="Salse J."/>
            <person name="Munos S."/>
            <person name="Vincourt P."/>
            <person name="Rieseberg L.H."/>
            <person name="Langlade N.B."/>
        </authorList>
    </citation>
    <scope>NUCLEOTIDE SEQUENCE</scope>
    <source>
        <tissue evidence="5">Leaves</tissue>
    </source>
</reference>
<dbReference type="InterPro" id="IPR002885">
    <property type="entry name" value="PPR_rpt"/>
</dbReference>
<keyword evidence="2" id="KW-0677">Repeat</keyword>